<keyword evidence="5 10" id="KW-0812">Transmembrane</keyword>
<evidence type="ECO:0000313" key="11">
    <source>
        <dbReference type="EMBL" id="CAH2354733.1"/>
    </source>
</evidence>
<comment type="subunit">
    <text evidence="10">Component of the oligosaccharyltransferase (OST) complex.</text>
</comment>
<dbReference type="PANTHER" id="PTHR21049:SF0">
    <property type="entry name" value="DOLICHYL-DIPHOSPHOOLIGOSACCHARIDE--PROTEIN GLYCOSYLTRANSFERASE SUBUNIT 1"/>
    <property type="match status" value="1"/>
</dbReference>
<feature type="signal peptide" evidence="10">
    <location>
        <begin position="1"/>
        <end position="16"/>
    </location>
</feature>
<dbReference type="AlphaFoldDB" id="A0A9P0QSI5"/>
<comment type="subcellular location">
    <subcellularLocation>
        <location evidence="2 10">Endoplasmic reticulum membrane</location>
        <topology evidence="2 10">Single-pass type I membrane protein</topology>
    </subcellularLocation>
</comment>
<dbReference type="GO" id="GO:0008250">
    <property type="term" value="C:oligosaccharyltransferase complex"/>
    <property type="evidence" value="ECO:0007669"/>
    <property type="project" value="UniProtKB-UniRule"/>
</dbReference>
<evidence type="ECO:0000256" key="6">
    <source>
        <dbReference type="ARBA" id="ARBA00022729"/>
    </source>
</evidence>
<comment type="pathway">
    <text evidence="3 10">Protein modification; protein glycosylation.</text>
</comment>
<comment type="function">
    <text evidence="1 10">Subunit of the oligosaccharyl transferase (OST) complex that catalyzes the initial transfer of a defined glycan (Glc(3)Man(9)GlcNAc(2) in eukaryotes) from the lipid carrier dolichol-pyrophosphate to an asparagine residue within an Asn-X-Ser/Thr consensus motif in nascent polypeptide chains, the first step in protein N-glycosylation. N-glycosylation occurs cotranslationally and the complex associates with the Sec61 complex at the channel-forming translocon complex that mediates protein translocation across the endoplasmic reticulum (ER). All subunits are required for a maximal enzyme activity.</text>
</comment>
<comment type="caution">
    <text evidence="11">The sequence shown here is derived from an EMBL/GenBank/DDBJ whole genome shotgun (WGS) entry which is preliminary data.</text>
</comment>
<evidence type="ECO:0000256" key="1">
    <source>
        <dbReference type="ARBA" id="ARBA00002791"/>
    </source>
</evidence>
<feature type="transmembrane region" description="Helical" evidence="10">
    <location>
        <begin position="446"/>
        <end position="467"/>
    </location>
</feature>
<evidence type="ECO:0000256" key="9">
    <source>
        <dbReference type="ARBA" id="ARBA00023136"/>
    </source>
</evidence>
<dbReference type="InterPro" id="IPR007676">
    <property type="entry name" value="Ribophorin_I"/>
</dbReference>
<dbReference type="OrthoDB" id="310030at2759"/>
<keyword evidence="7 10" id="KW-0256">Endoplasmic reticulum</keyword>
<reference evidence="11" key="1">
    <citation type="submission" date="2022-03" db="EMBL/GenBank/DDBJ databases">
        <authorList>
            <person name="Legras J.-L."/>
            <person name="Devillers H."/>
            <person name="Grondin C."/>
        </authorList>
    </citation>
    <scope>NUCLEOTIDE SEQUENCE</scope>
    <source>
        <strain evidence="11">CLIB 1423</strain>
    </source>
</reference>
<evidence type="ECO:0000256" key="5">
    <source>
        <dbReference type="ARBA" id="ARBA00022692"/>
    </source>
</evidence>
<keyword evidence="6 10" id="KW-0732">Signal</keyword>
<keyword evidence="12" id="KW-1185">Reference proteome</keyword>
<dbReference type="PANTHER" id="PTHR21049">
    <property type="entry name" value="RIBOPHORIN I"/>
    <property type="match status" value="1"/>
</dbReference>
<evidence type="ECO:0000256" key="7">
    <source>
        <dbReference type="ARBA" id="ARBA00022824"/>
    </source>
</evidence>
<accession>A0A9P0QSI5</accession>
<keyword evidence="9 10" id="KW-0472">Membrane</keyword>
<evidence type="ECO:0000256" key="3">
    <source>
        <dbReference type="ARBA" id="ARBA00004922"/>
    </source>
</evidence>
<comment type="similarity">
    <text evidence="4 10">Belongs to the OST1 family.</text>
</comment>
<sequence length="477" mass="54568">MKFLIALVWTFCYASAVSYGNWENVYFTRTLDLKKGYVKETDVVQIKNLDDKPQDTYYFPLSDGIGEITKLSAFIATFLDQVVILGSELVEIEELEGKALTYKLTLPAPVAPGSTVDIKARYVYTSGLSPLPAKIEMKDVQHILLTLNKYAYSPYQTNQYQLVFTGITKGQEMDVIDGSDSEQEPDNLPKDFKPRIEDKSLVYGPIFESLPPFTVKSMGLLYEHNRPLAKAYNLERSIWIPASNSDKVSIEEYYELTNAGAELSNGFSRVDWMQGRYESTRNHWALSQLEVKLPDNIESEGIYYTDKVGQVDTSKEYQGYLVLQPRYPLFGGWNYNFTIGWYNPLSVYLHKLTEQEDTYMVKFPVLSTIQDISYDNVKVNFYLPEDSEFVGVSSAIDYESIEVGNELSYFDVSGGHVKVTLTFKNLIDDLSKVDLFVQYKYTAASYWLKVFKISGFVFTGLISYYLLRLIDISIEKK</sequence>
<keyword evidence="8 10" id="KW-1133">Transmembrane helix</keyword>
<proteinExistence type="inferred from homology"/>
<dbReference type="EMBL" id="CAKXYY010000018">
    <property type="protein sequence ID" value="CAH2354733.1"/>
    <property type="molecule type" value="Genomic_DNA"/>
</dbReference>
<gene>
    <name evidence="11" type="ORF">CLIB1423_18S02476</name>
</gene>
<evidence type="ECO:0000256" key="8">
    <source>
        <dbReference type="ARBA" id="ARBA00022989"/>
    </source>
</evidence>
<dbReference type="Pfam" id="PF04597">
    <property type="entry name" value="Ribophorin_I"/>
    <property type="match status" value="1"/>
</dbReference>
<protein>
    <recommendedName>
        <fullName evidence="10">Dolichyl-diphosphooligosaccharide--protein glycosyltransferase subunit 1</fullName>
    </recommendedName>
</protein>
<evidence type="ECO:0000313" key="12">
    <source>
        <dbReference type="Proteomes" id="UP000837801"/>
    </source>
</evidence>
<feature type="chain" id="PRO_5040544978" description="Dolichyl-diphosphooligosaccharide--protein glycosyltransferase subunit 1" evidence="10">
    <location>
        <begin position="17"/>
        <end position="477"/>
    </location>
</feature>
<dbReference type="GO" id="GO:0018279">
    <property type="term" value="P:protein N-linked glycosylation via asparagine"/>
    <property type="evidence" value="ECO:0007669"/>
    <property type="project" value="TreeGrafter"/>
</dbReference>
<dbReference type="Proteomes" id="UP000837801">
    <property type="component" value="Unassembled WGS sequence"/>
</dbReference>
<name>A0A9P0QSI5_9ASCO</name>
<evidence type="ECO:0000256" key="4">
    <source>
        <dbReference type="ARBA" id="ARBA00008905"/>
    </source>
</evidence>
<evidence type="ECO:0000256" key="2">
    <source>
        <dbReference type="ARBA" id="ARBA00004115"/>
    </source>
</evidence>
<evidence type="ECO:0000256" key="10">
    <source>
        <dbReference type="RuleBase" id="RU361143"/>
    </source>
</evidence>
<organism evidence="11 12">
    <name type="scientific">[Candida] railenensis</name>
    <dbReference type="NCBI Taxonomy" id="45579"/>
    <lineage>
        <taxon>Eukaryota</taxon>
        <taxon>Fungi</taxon>
        <taxon>Dikarya</taxon>
        <taxon>Ascomycota</taxon>
        <taxon>Saccharomycotina</taxon>
        <taxon>Pichiomycetes</taxon>
        <taxon>Debaryomycetaceae</taxon>
        <taxon>Kurtzmaniella</taxon>
    </lineage>
</organism>